<dbReference type="GO" id="GO:0009253">
    <property type="term" value="P:peptidoglycan catabolic process"/>
    <property type="evidence" value="ECO:0007669"/>
    <property type="project" value="InterPro"/>
</dbReference>
<evidence type="ECO:0000313" key="6">
    <source>
        <dbReference type="EMBL" id="KKZ72078.1"/>
    </source>
</evidence>
<dbReference type="CDD" id="cd06583">
    <property type="entry name" value="PGRP"/>
    <property type="match status" value="1"/>
</dbReference>
<reference evidence="6 7" key="1">
    <citation type="submission" date="2015-05" db="EMBL/GenBank/DDBJ databases">
        <title>Draft Genome assembly of Streptomyces showdoensis.</title>
        <authorList>
            <person name="Thapa K.K."/>
            <person name="Metsa-Ketela M."/>
        </authorList>
    </citation>
    <scope>NUCLEOTIDE SEQUENCE [LARGE SCALE GENOMIC DNA]</scope>
    <source>
        <strain evidence="6 7">ATCC 15227</strain>
    </source>
</reference>
<dbReference type="PANTHER" id="PTHR30417:SF1">
    <property type="entry name" value="N-ACETYLMURAMOYL-L-ALANINE AMIDASE AMID"/>
    <property type="match status" value="1"/>
</dbReference>
<dbReference type="RefSeq" id="WP_046909240.1">
    <property type="nucleotide sequence ID" value="NZ_BAAAXG010000009.1"/>
</dbReference>
<dbReference type="InterPro" id="IPR002502">
    <property type="entry name" value="Amidase_domain"/>
</dbReference>
<dbReference type="Proteomes" id="UP000265325">
    <property type="component" value="Unassembled WGS sequence"/>
</dbReference>
<feature type="domain" description="N-acetylmuramoyl-L-alanine amidase" evidence="5">
    <location>
        <begin position="12"/>
        <end position="146"/>
    </location>
</feature>
<dbReference type="Pfam" id="PF01510">
    <property type="entry name" value="Amidase_2"/>
    <property type="match status" value="1"/>
</dbReference>
<dbReference type="GO" id="GO:0071555">
    <property type="term" value="P:cell wall organization"/>
    <property type="evidence" value="ECO:0007669"/>
    <property type="project" value="UniProtKB-KW"/>
</dbReference>
<proteinExistence type="predicted"/>
<evidence type="ECO:0000256" key="4">
    <source>
        <dbReference type="ARBA" id="ARBA00023316"/>
    </source>
</evidence>
<evidence type="ECO:0000256" key="2">
    <source>
        <dbReference type="ARBA" id="ARBA00011901"/>
    </source>
</evidence>
<dbReference type="EMBL" id="LAQS01000030">
    <property type="protein sequence ID" value="KKZ72078.1"/>
    <property type="molecule type" value="Genomic_DNA"/>
</dbReference>
<dbReference type="InterPro" id="IPR047763">
    <property type="entry name" value="PG_bind_dom_phiBT1-type"/>
</dbReference>
<keyword evidence="3" id="KW-0378">Hydrolase</keyword>
<evidence type="ECO:0000259" key="5">
    <source>
        <dbReference type="SMART" id="SM00644"/>
    </source>
</evidence>
<gene>
    <name evidence="6" type="ORF">VO63_20040</name>
</gene>
<dbReference type="EC" id="3.5.1.28" evidence="2"/>
<dbReference type="GO" id="GO:0009254">
    <property type="term" value="P:peptidoglycan turnover"/>
    <property type="evidence" value="ECO:0007669"/>
    <property type="project" value="TreeGrafter"/>
</dbReference>
<organism evidence="6 7">
    <name type="scientific">Streptomyces showdoensis</name>
    <dbReference type="NCBI Taxonomy" id="68268"/>
    <lineage>
        <taxon>Bacteria</taxon>
        <taxon>Bacillati</taxon>
        <taxon>Actinomycetota</taxon>
        <taxon>Actinomycetes</taxon>
        <taxon>Kitasatosporales</taxon>
        <taxon>Streptomycetaceae</taxon>
        <taxon>Streptomyces</taxon>
    </lineage>
</organism>
<dbReference type="InterPro" id="IPR036505">
    <property type="entry name" value="Amidase/PGRP_sf"/>
</dbReference>
<protein>
    <recommendedName>
        <fullName evidence="2">N-acetylmuramoyl-L-alanine amidase</fullName>
        <ecNumber evidence="2">3.5.1.28</ecNumber>
    </recommendedName>
</protein>
<evidence type="ECO:0000313" key="7">
    <source>
        <dbReference type="Proteomes" id="UP000265325"/>
    </source>
</evidence>
<name>A0A2P2GKP8_STREW</name>
<dbReference type="Gene3D" id="3.40.80.10">
    <property type="entry name" value="Peptidoglycan recognition protein-like"/>
    <property type="match status" value="1"/>
</dbReference>
<dbReference type="AlphaFoldDB" id="A0A2P2GKP8"/>
<dbReference type="InterPro" id="IPR051206">
    <property type="entry name" value="NAMLAA_amidase_2"/>
</dbReference>
<comment type="caution">
    <text evidence="6">The sequence shown here is derived from an EMBL/GenBank/DDBJ whole genome shotgun (WGS) entry which is preliminary data.</text>
</comment>
<sequence length="353" mass="37286">MARMPGATWRPVPNYTPNGQLEVRGLVVHIMDGTLAGTDAWFRNPASQASSHFGTSRDGRLYQWIDTQHRGWAQAGGNKSWLSIEDEGRGGQSLTEQQLDRVAEVFAWVVKTYDVPLKVATGPDDRGLGYHAMGGKAWGGHTSCPGAKIVAQLDEIVKRAAAIVGKKPTPGTGGGSKTPARYQASINGLKYGYGATGGHITKVGQALVARGFGKHYKSGPGPTWSDADTLNYQAFQRSLGLTGAAADGVPGEGSLKKLLGTLPGKAPSAPKYAPFPGAGFFSPGRRSELITLMGRRLVAEGCSAYAVGPGDHWTEADRLSYAKWQRKCGFSGADANGIPGPTTWAALKVPQPL</sequence>
<evidence type="ECO:0000256" key="1">
    <source>
        <dbReference type="ARBA" id="ARBA00001561"/>
    </source>
</evidence>
<keyword evidence="7" id="KW-1185">Reference proteome</keyword>
<accession>A0A2P2GKP8</accession>
<comment type="catalytic activity">
    <reaction evidence="1">
        <text>Hydrolyzes the link between N-acetylmuramoyl residues and L-amino acid residues in certain cell-wall glycopeptides.</text>
        <dbReference type="EC" id="3.5.1.28"/>
    </reaction>
</comment>
<dbReference type="SMART" id="SM00644">
    <property type="entry name" value="Ami_2"/>
    <property type="match status" value="1"/>
</dbReference>
<dbReference type="SUPFAM" id="SSF55846">
    <property type="entry name" value="N-acetylmuramoyl-L-alanine amidase-like"/>
    <property type="match status" value="1"/>
</dbReference>
<evidence type="ECO:0000256" key="3">
    <source>
        <dbReference type="ARBA" id="ARBA00022801"/>
    </source>
</evidence>
<dbReference type="NCBIfam" id="NF038080">
    <property type="entry name" value="PG_bind_siph"/>
    <property type="match status" value="2"/>
</dbReference>
<dbReference type="PANTHER" id="PTHR30417">
    <property type="entry name" value="N-ACETYLMURAMOYL-L-ALANINE AMIDASE AMID"/>
    <property type="match status" value="1"/>
</dbReference>
<dbReference type="GO" id="GO:0008745">
    <property type="term" value="F:N-acetylmuramoyl-L-alanine amidase activity"/>
    <property type="evidence" value="ECO:0007669"/>
    <property type="project" value="UniProtKB-EC"/>
</dbReference>
<keyword evidence="4" id="KW-0961">Cell wall biogenesis/degradation</keyword>